<accession>A0A1S2X9L3</accession>
<dbReference type="SUPFAM" id="SSF51110">
    <property type="entry name" value="alpha-D-mannose-specific plant lectins"/>
    <property type="match status" value="1"/>
</dbReference>
<evidence type="ECO:0000256" key="10">
    <source>
        <dbReference type="ARBA" id="ARBA00022777"/>
    </source>
</evidence>
<name>A0A1S2X9L3_CICAR</name>
<dbReference type="PANTHER" id="PTHR27002:SF932">
    <property type="entry name" value="RECEPTOR-LIKE SERINE_THREONINE-PROTEIN KINASE"/>
    <property type="match status" value="1"/>
</dbReference>
<dbReference type="PROSITE" id="PS50011">
    <property type="entry name" value="PROTEIN_KINASE_DOM"/>
    <property type="match status" value="1"/>
</dbReference>
<dbReference type="PIRSF" id="PIRSF000641">
    <property type="entry name" value="SRK"/>
    <property type="match status" value="1"/>
</dbReference>
<evidence type="ECO:0000313" key="27">
    <source>
        <dbReference type="RefSeq" id="XP_004485683.1"/>
    </source>
</evidence>
<dbReference type="InterPro" id="IPR024171">
    <property type="entry name" value="SRK-like_kinase"/>
</dbReference>
<keyword evidence="6 21" id="KW-0812">Transmembrane</keyword>
<evidence type="ECO:0000256" key="6">
    <source>
        <dbReference type="ARBA" id="ARBA00022692"/>
    </source>
</evidence>
<dbReference type="Proteomes" id="UP000087171">
    <property type="component" value="Chromosome Ca1"/>
</dbReference>
<dbReference type="RefSeq" id="XP_004485683.1">
    <property type="nucleotide sequence ID" value="XM_004485626.3"/>
</dbReference>
<comment type="catalytic activity">
    <reaction evidence="18 19">
        <text>L-seryl-[protein] + ATP = O-phospho-L-seryl-[protein] + ADP + H(+)</text>
        <dbReference type="Rhea" id="RHEA:17989"/>
        <dbReference type="Rhea" id="RHEA-COMP:9863"/>
        <dbReference type="Rhea" id="RHEA-COMP:11604"/>
        <dbReference type="ChEBI" id="CHEBI:15378"/>
        <dbReference type="ChEBI" id="CHEBI:29999"/>
        <dbReference type="ChEBI" id="CHEBI:30616"/>
        <dbReference type="ChEBI" id="CHEBI:83421"/>
        <dbReference type="ChEBI" id="CHEBI:456216"/>
        <dbReference type="EC" id="2.7.11.1"/>
    </reaction>
</comment>
<evidence type="ECO:0000256" key="2">
    <source>
        <dbReference type="ARBA" id="ARBA00022475"/>
    </source>
</evidence>
<dbReference type="FunFam" id="3.30.200.20:FF:000330">
    <property type="entry name" value="G-type lectin S-receptor-like serine/threonine-protein kinase At4g03230"/>
    <property type="match status" value="1"/>
</dbReference>
<feature type="domain" description="Bulb-type lectin" evidence="25">
    <location>
        <begin position="26"/>
        <end position="150"/>
    </location>
</feature>
<reference evidence="27" key="2">
    <citation type="submission" date="2025-08" db="UniProtKB">
        <authorList>
            <consortium name="RefSeq"/>
        </authorList>
    </citation>
    <scope>IDENTIFICATION</scope>
    <source>
        <tissue evidence="27">Etiolated seedlings</tissue>
    </source>
</reference>
<dbReference type="InterPro" id="IPR000742">
    <property type="entry name" value="EGF"/>
</dbReference>
<evidence type="ECO:0000313" key="26">
    <source>
        <dbReference type="Proteomes" id="UP000087171"/>
    </source>
</evidence>
<dbReference type="GO" id="GO:0005524">
    <property type="term" value="F:ATP binding"/>
    <property type="evidence" value="ECO:0007669"/>
    <property type="project" value="UniProtKB-KW"/>
</dbReference>
<evidence type="ECO:0000256" key="15">
    <source>
        <dbReference type="ARBA" id="ARBA00023170"/>
    </source>
</evidence>
<dbReference type="SMART" id="SM00220">
    <property type="entry name" value="S_TKc"/>
    <property type="match status" value="1"/>
</dbReference>
<comment type="subcellular location">
    <subcellularLocation>
        <location evidence="1">Cell membrane</location>
        <topology evidence="1">Single-pass type I membrane protein</topology>
    </subcellularLocation>
</comment>
<evidence type="ECO:0000256" key="16">
    <source>
        <dbReference type="ARBA" id="ARBA00023180"/>
    </source>
</evidence>
<keyword evidence="14" id="KW-1015">Disulfide bond</keyword>
<feature type="signal peptide" evidence="22">
    <location>
        <begin position="1"/>
        <end position="21"/>
    </location>
</feature>
<dbReference type="EC" id="2.7.11.1" evidence="19"/>
<comment type="similarity">
    <text evidence="19">Belongs to the protein kinase superfamily. Ser/Thr protein kinase family.</text>
</comment>
<feature type="domain" description="EGF-like" evidence="24">
    <location>
        <begin position="281"/>
        <end position="319"/>
    </location>
</feature>
<dbReference type="GO" id="GO:0005886">
    <property type="term" value="C:plasma membrane"/>
    <property type="evidence" value="ECO:0007669"/>
    <property type="project" value="UniProtKB-SubCell"/>
</dbReference>
<reference evidence="26" key="1">
    <citation type="journal article" date="2013" name="Nat. Biotechnol.">
        <title>Draft genome sequence of chickpea (Cicer arietinum) provides a resource for trait improvement.</title>
        <authorList>
            <person name="Varshney R.K."/>
            <person name="Song C."/>
            <person name="Saxena R.K."/>
            <person name="Azam S."/>
            <person name="Yu S."/>
            <person name="Sharpe A.G."/>
            <person name="Cannon S."/>
            <person name="Baek J."/>
            <person name="Rosen B.D."/>
            <person name="Tar'an B."/>
            <person name="Millan T."/>
            <person name="Zhang X."/>
            <person name="Ramsay L.D."/>
            <person name="Iwata A."/>
            <person name="Wang Y."/>
            <person name="Nelson W."/>
            <person name="Farmer A.D."/>
            <person name="Gaur P.M."/>
            <person name="Soderlund C."/>
            <person name="Penmetsa R.V."/>
            <person name="Xu C."/>
            <person name="Bharti A.K."/>
            <person name="He W."/>
            <person name="Winter P."/>
            <person name="Zhao S."/>
            <person name="Hane J.K."/>
            <person name="Carrasquilla-Garcia N."/>
            <person name="Condie J.A."/>
            <person name="Upadhyaya H.D."/>
            <person name="Luo M.C."/>
            <person name="Thudi M."/>
            <person name="Gowda C.L."/>
            <person name="Singh N.P."/>
            <person name="Lichtenzveig J."/>
            <person name="Gali K.K."/>
            <person name="Rubio J."/>
            <person name="Nadarajan N."/>
            <person name="Dolezel J."/>
            <person name="Bansal K.C."/>
            <person name="Xu X."/>
            <person name="Edwards D."/>
            <person name="Zhang G."/>
            <person name="Kahl G."/>
            <person name="Gil J."/>
            <person name="Singh K.B."/>
            <person name="Datta S.K."/>
            <person name="Jackson S.A."/>
            <person name="Wang J."/>
            <person name="Cook D.R."/>
        </authorList>
    </citation>
    <scope>NUCLEOTIDE SEQUENCE [LARGE SCALE GENOMIC DNA]</scope>
    <source>
        <strain evidence="26">cv. CDC Frontier</strain>
    </source>
</reference>
<evidence type="ECO:0000256" key="20">
    <source>
        <dbReference type="PROSITE-ProRule" id="PRU00076"/>
    </source>
</evidence>
<evidence type="ECO:0000256" key="7">
    <source>
        <dbReference type="ARBA" id="ARBA00022729"/>
    </source>
</evidence>
<dbReference type="PROSITE" id="PS00108">
    <property type="entry name" value="PROTEIN_KINASE_ST"/>
    <property type="match status" value="1"/>
</dbReference>
<evidence type="ECO:0000256" key="9">
    <source>
        <dbReference type="ARBA" id="ARBA00022741"/>
    </source>
</evidence>
<organism evidence="26 27">
    <name type="scientific">Cicer arietinum</name>
    <name type="common">Chickpea</name>
    <name type="synonym">Garbanzo</name>
    <dbReference type="NCBI Taxonomy" id="3827"/>
    <lineage>
        <taxon>Eukaryota</taxon>
        <taxon>Viridiplantae</taxon>
        <taxon>Streptophyta</taxon>
        <taxon>Embryophyta</taxon>
        <taxon>Tracheophyta</taxon>
        <taxon>Spermatophyta</taxon>
        <taxon>Magnoliopsida</taxon>
        <taxon>eudicotyledons</taxon>
        <taxon>Gunneridae</taxon>
        <taxon>Pentapetalae</taxon>
        <taxon>rosids</taxon>
        <taxon>fabids</taxon>
        <taxon>Fabales</taxon>
        <taxon>Fabaceae</taxon>
        <taxon>Papilionoideae</taxon>
        <taxon>50 kb inversion clade</taxon>
        <taxon>NPAAA clade</taxon>
        <taxon>Hologalegina</taxon>
        <taxon>IRL clade</taxon>
        <taxon>Cicereae</taxon>
        <taxon>Cicer</taxon>
    </lineage>
</organism>
<dbReference type="FunFam" id="2.90.10.10:FF:000005">
    <property type="entry name" value="G-type lectin S-receptor-like serine/threonine-protein kinase"/>
    <property type="match status" value="1"/>
</dbReference>
<dbReference type="CDD" id="cd00028">
    <property type="entry name" value="B_lectin"/>
    <property type="match status" value="1"/>
</dbReference>
<dbReference type="GO" id="GO:0030246">
    <property type="term" value="F:carbohydrate binding"/>
    <property type="evidence" value="ECO:0007669"/>
    <property type="project" value="UniProtKB-KW"/>
</dbReference>
<feature type="domain" description="Protein kinase" evidence="23">
    <location>
        <begin position="521"/>
        <end position="806"/>
    </location>
</feature>
<dbReference type="Pfam" id="PF01453">
    <property type="entry name" value="B_lectin"/>
    <property type="match status" value="1"/>
</dbReference>
<dbReference type="SMART" id="SM00108">
    <property type="entry name" value="B_lectin"/>
    <property type="match status" value="1"/>
</dbReference>
<dbReference type="GO" id="GO:0048544">
    <property type="term" value="P:recognition of pollen"/>
    <property type="evidence" value="ECO:0007669"/>
    <property type="project" value="InterPro"/>
</dbReference>
<evidence type="ECO:0000256" key="4">
    <source>
        <dbReference type="ARBA" id="ARBA00022536"/>
    </source>
</evidence>
<evidence type="ECO:0000256" key="14">
    <source>
        <dbReference type="ARBA" id="ARBA00023157"/>
    </source>
</evidence>
<evidence type="ECO:0000256" key="5">
    <source>
        <dbReference type="ARBA" id="ARBA00022679"/>
    </source>
</evidence>
<dbReference type="Gene3D" id="1.10.510.10">
    <property type="entry name" value="Transferase(Phosphotransferase) domain 1"/>
    <property type="match status" value="1"/>
</dbReference>
<dbReference type="PaxDb" id="3827-XP_004485683.1"/>
<dbReference type="STRING" id="3827.A0A1S2X9L3"/>
<dbReference type="InterPro" id="IPR001245">
    <property type="entry name" value="Ser-Thr/Tyr_kinase_cat_dom"/>
</dbReference>
<keyword evidence="8" id="KW-0430">Lectin</keyword>
<dbReference type="InterPro" id="IPR000719">
    <property type="entry name" value="Prot_kinase_dom"/>
</dbReference>
<evidence type="ECO:0000256" key="8">
    <source>
        <dbReference type="ARBA" id="ARBA00022734"/>
    </source>
</evidence>
<keyword evidence="10 19" id="KW-0418">Kinase</keyword>
<evidence type="ECO:0000256" key="12">
    <source>
        <dbReference type="ARBA" id="ARBA00022989"/>
    </source>
</evidence>
<feature type="chain" id="PRO_5010262543" description="Receptor-like serine/threonine-protein kinase" evidence="22">
    <location>
        <begin position="22"/>
        <end position="836"/>
    </location>
</feature>
<keyword evidence="2" id="KW-1003">Cell membrane</keyword>
<dbReference type="InterPro" id="IPR003609">
    <property type="entry name" value="Pan_app"/>
</dbReference>
<keyword evidence="9 19" id="KW-0547">Nucleotide-binding</keyword>
<comment type="catalytic activity">
    <reaction evidence="17 19">
        <text>L-threonyl-[protein] + ATP = O-phospho-L-threonyl-[protein] + ADP + H(+)</text>
        <dbReference type="Rhea" id="RHEA:46608"/>
        <dbReference type="Rhea" id="RHEA-COMP:11060"/>
        <dbReference type="Rhea" id="RHEA-COMP:11605"/>
        <dbReference type="ChEBI" id="CHEBI:15378"/>
        <dbReference type="ChEBI" id="CHEBI:30013"/>
        <dbReference type="ChEBI" id="CHEBI:30616"/>
        <dbReference type="ChEBI" id="CHEBI:61977"/>
        <dbReference type="ChEBI" id="CHEBI:456216"/>
        <dbReference type="EC" id="2.7.11.1"/>
    </reaction>
</comment>
<keyword evidence="26" id="KW-1185">Reference proteome</keyword>
<dbReference type="CDD" id="cd01098">
    <property type="entry name" value="PAN_AP_plant"/>
    <property type="match status" value="1"/>
</dbReference>
<dbReference type="FunFam" id="1.10.510.10:FF:000060">
    <property type="entry name" value="G-type lectin S-receptor-like serine/threonine-protein kinase"/>
    <property type="match status" value="1"/>
</dbReference>
<feature type="transmembrane region" description="Helical" evidence="21">
    <location>
        <begin position="431"/>
        <end position="453"/>
    </location>
</feature>
<evidence type="ECO:0000256" key="3">
    <source>
        <dbReference type="ARBA" id="ARBA00022527"/>
    </source>
</evidence>
<dbReference type="SUPFAM" id="SSF56112">
    <property type="entry name" value="Protein kinase-like (PK-like)"/>
    <property type="match status" value="1"/>
</dbReference>
<dbReference type="GeneID" id="101491159"/>
<keyword evidence="12 21" id="KW-1133">Transmembrane helix</keyword>
<keyword evidence="7 22" id="KW-0732">Signal</keyword>
<evidence type="ECO:0000259" key="25">
    <source>
        <dbReference type="PROSITE" id="PS50927"/>
    </source>
</evidence>
<dbReference type="PROSITE" id="PS50927">
    <property type="entry name" value="BULB_LECTIN"/>
    <property type="match status" value="1"/>
</dbReference>
<dbReference type="KEGG" id="cam:101491159"/>
<dbReference type="Gene3D" id="3.30.200.20">
    <property type="entry name" value="Phosphorylase Kinase, domain 1"/>
    <property type="match status" value="1"/>
</dbReference>
<keyword evidence="13 21" id="KW-0472">Membrane</keyword>
<keyword evidence="15" id="KW-0675">Receptor</keyword>
<evidence type="ECO:0000259" key="23">
    <source>
        <dbReference type="PROSITE" id="PS50011"/>
    </source>
</evidence>
<evidence type="ECO:0000256" key="11">
    <source>
        <dbReference type="ARBA" id="ARBA00022840"/>
    </source>
</evidence>
<dbReference type="AlphaFoldDB" id="A0A1S2X9L3"/>
<sequence length="836" mass="94336">MMNARIVFSFLFSFLCFYTRASSSSRTIVKHGEFIRDKEGEVLVSENFNFVMGFFGFENTSSRYVGIWYYNIPGPKLIWVANRDKPINNNDGSFTISTNGNLVILDQNKKQIFSTNVHNKNMNNSKAVLRDDGNLVLYNGKMVIWESFENPSDTFVPGMKVPVKKKSFFLTSWKSSTDPSLGNYSMGVDPEGLPPQIVVWEGERRKWRSGYWDGRMFTGVDLLGNLLHGFTLNWDNGDRYFVYNNQMNNSKVRFQIGWDGYEREFNWNESEKVWSETQKGPQNECEFYNNCGGFAACDLSVSGSAICSCIKGFEPKDRDEWNNGNRSGGCKRMTALKVDQKNGNGSFGEDGFWELKCMKLPDFASVVDAKNCKSYCLGNASCIAYAEVIGIGCMVWFGELVDVQHFGHGGNTLHIRLAHSDLSNGGKSNKIVVIISTVLAGLICLGIIVWGIWRYRRKLKVSSAPRCKKSDALPVFDATKSREMSTEFSGSIEVSLERNQLTGPELPFFNFSCISLATNNFSEENKLGQGGFGPVYKGKFPSGEEIAVKRLSKLSGQGSEEFKNEMMLIAKLQHRNLVRLLGCSIQGEEKLLVYEFMPNKSLDCFLFDSIKQTQLAWTRRYEIIEGIARGLLYLHRDSRLRIIHRDLKASNILLDENMNPKISDFGLARIFGGNQKEGNTTRVVGTYGYMSPEYAMEGLFSVKSDVYSFGVLLLEIVSGRRNTSFRHSDDSSLIGYAWHLWNKRRAIELVDPCIRDCSPKNKVLRCIHIGMLCVQDSAAHRPNMSAVVLMLESEATTLPSPSQPLITSMRTSQDREFYIDCLDVSNDLTVTMVVGR</sequence>
<comment type="caution">
    <text evidence="20">Lacks conserved residue(s) required for the propagation of feature annotation.</text>
</comment>
<proteinExistence type="inferred from homology"/>
<keyword evidence="5 19" id="KW-0808">Transferase</keyword>
<evidence type="ECO:0000256" key="1">
    <source>
        <dbReference type="ARBA" id="ARBA00004251"/>
    </source>
</evidence>
<dbReference type="InterPro" id="IPR036426">
    <property type="entry name" value="Bulb-type_lectin_dom_sf"/>
</dbReference>
<evidence type="ECO:0000256" key="19">
    <source>
        <dbReference type="PIRNR" id="PIRNR000641"/>
    </source>
</evidence>
<gene>
    <name evidence="27" type="primary">LOC101491159</name>
</gene>
<evidence type="ECO:0000256" key="21">
    <source>
        <dbReference type="SAM" id="Phobius"/>
    </source>
</evidence>
<dbReference type="Pfam" id="PF00954">
    <property type="entry name" value="S_locus_glycop"/>
    <property type="match status" value="1"/>
</dbReference>
<dbReference type="eggNOG" id="ENOG502QSUU">
    <property type="taxonomic scope" value="Eukaryota"/>
</dbReference>
<dbReference type="Pfam" id="PF07714">
    <property type="entry name" value="PK_Tyr_Ser-Thr"/>
    <property type="match status" value="1"/>
</dbReference>
<dbReference type="PANTHER" id="PTHR27002">
    <property type="entry name" value="RECEPTOR-LIKE SERINE/THREONINE-PROTEIN KINASE SD1-8"/>
    <property type="match status" value="1"/>
</dbReference>
<dbReference type="InterPro" id="IPR008271">
    <property type="entry name" value="Ser/Thr_kinase_AS"/>
</dbReference>
<protein>
    <recommendedName>
        <fullName evidence="19">Receptor-like serine/threonine-protein kinase</fullName>
        <ecNumber evidence="19">2.7.11.1</ecNumber>
    </recommendedName>
</protein>
<keyword evidence="3 19" id="KW-0723">Serine/threonine-protein kinase</keyword>
<keyword evidence="4 20" id="KW-0245">EGF-like domain</keyword>
<evidence type="ECO:0000256" key="13">
    <source>
        <dbReference type="ARBA" id="ARBA00023136"/>
    </source>
</evidence>
<dbReference type="InterPro" id="IPR001480">
    <property type="entry name" value="Bulb-type_lectin_dom"/>
</dbReference>
<dbReference type="InterPro" id="IPR000858">
    <property type="entry name" value="S_locus_glycoprot_dom"/>
</dbReference>
<keyword evidence="11 19" id="KW-0067">ATP-binding</keyword>
<dbReference type="PROSITE" id="PS50026">
    <property type="entry name" value="EGF_3"/>
    <property type="match status" value="1"/>
</dbReference>
<dbReference type="InterPro" id="IPR011009">
    <property type="entry name" value="Kinase-like_dom_sf"/>
</dbReference>
<dbReference type="Gene3D" id="2.90.10.10">
    <property type="entry name" value="Bulb-type lectin domain"/>
    <property type="match status" value="1"/>
</dbReference>
<evidence type="ECO:0000256" key="17">
    <source>
        <dbReference type="ARBA" id="ARBA00047899"/>
    </source>
</evidence>
<evidence type="ECO:0000256" key="22">
    <source>
        <dbReference type="SAM" id="SignalP"/>
    </source>
</evidence>
<dbReference type="CDD" id="cd14066">
    <property type="entry name" value="STKc_IRAK"/>
    <property type="match status" value="1"/>
</dbReference>
<dbReference type="OrthoDB" id="1910371at2759"/>
<dbReference type="Pfam" id="PF08276">
    <property type="entry name" value="PAN_2"/>
    <property type="match status" value="1"/>
</dbReference>
<keyword evidence="16" id="KW-0325">Glycoprotein</keyword>
<evidence type="ECO:0000259" key="24">
    <source>
        <dbReference type="PROSITE" id="PS50026"/>
    </source>
</evidence>
<dbReference type="GO" id="GO:0106310">
    <property type="term" value="F:protein serine kinase activity"/>
    <property type="evidence" value="ECO:0007669"/>
    <property type="project" value="RHEA"/>
</dbReference>
<evidence type="ECO:0000256" key="18">
    <source>
        <dbReference type="ARBA" id="ARBA00048679"/>
    </source>
</evidence>
<dbReference type="GO" id="GO:0004674">
    <property type="term" value="F:protein serine/threonine kinase activity"/>
    <property type="evidence" value="ECO:0007669"/>
    <property type="project" value="UniProtKB-KW"/>
</dbReference>